<sequence length="234" mass="24791">MAQGEVRAVMNDACGSGLVLDRASYAIPRTRRGEARTIIKDASLRVHPGERVGLLGANGVGKSTLLRVLAGMLRLDSGELSNDGVSARAQGRGFQRSVHLAAGAPLGFYPRLTGAENLRFLAGLWGVSMSRSQAVACLVEVGLAAEAAAQVMYAKYSLGMRQRLHLAALWADPGATTHLLDEPTTGLDEAGHHMLRQRVLGAGDKVQVLVSHDADFLGSVCTRTVRLDDARLVG</sequence>
<dbReference type="PANTHER" id="PTHR43158:SF7">
    <property type="entry name" value="ABC TRANSPORTER, ATP-BINDING PROTEIN"/>
    <property type="match status" value="1"/>
</dbReference>
<name>A0A3P1T530_9ACTN</name>
<dbReference type="EMBL" id="RQZG01000010">
    <property type="protein sequence ID" value="RRD04612.1"/>
    <property type="molecule type" value="Genomic_DNA"/>
</dbReference>
<dbReference type="SUPFAM" id="SSF52540">
    <property type="entry name" value="P-loop containing nucleoside triphosphate hydrolases"/>
    <property type="match status" value="1"/>
</dbReference>
<reference evidence="4 5" key="1">
    <citation type="submission" date="2018-11" db="EMBL/GenBank/DDBJ databases">
        <title>Genomes From Bacteria Associated with the Canine Oral Cavity: a Test Case for Automated Genome-Based Taxonomic Assignment.</title>
        <authorList>
            <person name="Coil D.A."/>
            <person name="Jospin G."/>
            <person name="Darling A.E."/>
            <person name="Wallis C."/>
            <person name="Davis I.J."/>
            <person name="Harris S."/>
            <person name="Eisen J.A."/>
            <person name="Holcombe L.J."/>
            <person name="O'Flynn C."/>
        </authorList>
    </citation>
    <scope>NUCLEOTIDE SEQUENCE [LARGE SCALE GENOMIC DNA]</scope>
    <source>
        <strain evidence="4 5">OH887_COT-365</strain>
    </source>
</reference>
<organism evidence="4 5">
    <name type="scientific">Arachnia propionica</name>
    <dbReference type="NCBI Taxonomy" id="1750"/>
    <lineage>
        <taxon>Bacteria</taxon>
        <taxon>Bacillati</taxon>
        <taxon>Actinomycetota</taxon>
        <taxon>Actinomycetes</taxon>
        <taxon>Propionibacteriales</taxon>
        <taxon>Propionibacteriaceae</taxon>
        <taxon>Arachnia</taxon>
    </lineage>
</organism>
<protein>
    <submittedName>
        <fullName evidence="4">ABC transporter ATP-binding protein</fullName>
    </submittedName>
</protein>
<evidence type="ECO:0000256" key="2">
    <source>
        <dbReference type="ARBA" id="ARBA00022840"/>
    </source>
</evidence>
<proteinExistence type="predicted"/>
<dbReference type="InterPro" id="IPR027417">
    <property type="entry name" value="P-loop_NTPase"/>
</dbReference>
<dbReference type="Pfam" id="PF00005">
    <property type="entry name" value="ABC_tran"/>
    <property type="match status" value="1"/>
</dbReference>
<evidence type="ECO:0000313" key="4">
    <source>
        <dbReference type="EMBL" id="RRD04612.1"/>
    </source>
</evidence>
<evidence type="ECO:0000256" key="1">
    <source>
        <dbReference type="ARBA" id="ARBA00022741"/>
    </source>
</evidence>
<dbReference type="Gene3D" id="3.40.50.300">
    <property type="entry name" value="P-loop containing nucleotide triphosphate hydrolases"/>
    <property type="match status" value="1"/>
</dbReference>
<dbReference type="InterPro" id="IPR003593">
    <property type="entry name" value="AAA+_ATPase"/>
</dbReference>
<gene>
    <name evidence="4" type="ORF">EII34_09945</name>
</gene>
<dbReference type="GO" id="GO:0016887">
    <property type="term" value="F:ATP hydrolysis activity"/>
    <property type="evidence" value="ECO:0007669"/>
    <property type="project" value="InterPro"/>
</dbReference>
<evidence type="ECO:0000259" key="3">
    <source>
        <dbReference type="PROSITE" id="PS50893"/>
    </source>
</evidence>
<dbReference type="InterPro" id="IPR003439">
    <property type="entry name" value="ABC_transporter-like_ATP-bd"/>
</dbReference>
<dbReference type="GO" id="GO:0005524">
    <property type="term" value="F:ATP binding"/>
    <property type="evidence" value="ECO:0007669"/>
    <property type="project" value="UniProtKB-KW"/>
</dbReference>
<dbReference type="OrthoDB" id="9778870at2"/>
<dbReference type="SMART" id="SM00382">
    <property type="entry name" value="AAA"/>
    <property type="match status" value="1"/>
</dbReference>
<evidence type="ECO:0000313" key="5">
    <source>
        <dbReference type="Proteomes" id="UP000280819"/>
    </source>
</evidence>
<keyword evidence="2 4" id="KW-0067">ATP-binding</keyword>
<comment type="caution">
    <text evidence="4">The sequence shown here is derived from an EMBL/GenBank/DDBJ whole genome shotgun (WGS) entry which is preliminary data.</text>
</comment>
<dbReference type="PROSITE" id="PS50893">
    <property type="entry name" value="ABC_TRANSPORTER_2"/>
    <property type="match status" value="1"/>
</dbReference>
<dbReference type="Proteomes" id="UP000280819">
    <property type="component" value="Unassembled WGS sequence"/>
</dbReference>
<dbReference type="PANTHER" id="PTHR43158">
    <property type="entry name" value="SKFA PEPTIDE EXPORT ATP-BINDING PROTEIN SKFE"/>
    <property type="match status" value="1"/>
</dbReference>
<accession>A0A3P1T530</accession>
<dbReference type="AlphaFoldDB" id="A0A3P1T530"/>
<feature type="domain" description="ABC transporter" evidence="3">
    <location>
        <begin position="18"/>
        <end position="233"/>
    </location>
</feature>
<keyword evidence="1" id="KW-0547">Nucleotide-binding</keyword>